<reference evidence="1" key="1">
    <citation type="journal article" date="2020" name="Nature">
        <title>Giant virus diversity and host interactions through global metagenomics.</title>
        <authorList>
            <person name="Schulz F."/>
            <person name="Roux S."/>
            <person name="Paez-Espino D."/>
            <person name="Jungbluth S."/>
            <person name="Walsh D.A."/>
            <person name="Denef V.J."/>
            <person name="McMahon K.D."/>
            <person name="Konstantinidis K.T."/>
            <person name="Eloe-Fadrosh E.A."/>
            <person name="Kyrpides N.C."/>
            <person name="Woyke T."/>
        </authorList>
    </citation>
    <scope>NUCLEOTIDE SEQUENCE</scope>
    <source>
        <strain evidence="1">GVMAG-M-3300023179-132</strain>
    </source>
</reference>
<accession>A0A6C0E619</accession>
<dbReference type="EMBL" id="MN739738">
    <property type="protein sequence ID" value="QHT24081.1"/>
    <property type="molecule type" value="Genomic_DNA"/>
</dbReference>
<proteinExistence type="predicted"/>
<protein>
    <submittedName>
        <fullName evidence="1">Uncharacterized protein</fullName>
    </submittedName>
</protein>
<dbReference type="AlphaFoldDB" id="A0A6C0E619"/>
<name>A0A6C0E619_9ZZZZ</name>
<evidence type="ECO:0000313" key="1">
    <source>
        <dbReference type="EMBL" id="QHT24081.1"/>
    </source>
</evidence>
<organism evidence="1">
    <name type="scientific">viral metagenome</name>
    <dbReference type="NCBI Taxonomy" id="1070528"/>
    <lineage>
        <taxon>unclassified sequences</taxon>
        <taxon>metagenomes</taxon>
        <taxon>organismal metagenomes</taxon>
    </lineage>
</organism>
<sequence>MSLPQSVDVNDYLTYREFEDFQRYKQLQRDIPTTRAPKISNAAMTAYTMQEMIAMTPVSVLDSQVLLNNKVIKIIDSHFIDNCFNNVPVKTAISFKYSQDPSGEQSILVPSLSLVNVPSFSFSSFNFNVSLEGRGYDSSKNILVSPTLANSKFAMYNINGQMLDRGEPVGLTRLKILLSETIIAATAPAPVKKNIRVADDVMFDTRKF</sequence>